<dbReference type="VEuPathDB" id="TriTrypDB:BSAL_37365"/>
<proteinExistence type="predicted"/>
<dbReference type="OrthoDB" id="258686at2759"/>
<evidence type="ECO:0000313" key="3">
    <source>
        <dbReference type="Proteomes" id="UP000051952"/>
    </source>
</evidence>
<organism evidence="2 3">
    <name type="scientific">Bodo saltans</name>
    <name type="common">Flagellated protozoan</name>
    <dbReference type="NCBI Taxonomy" id="75058"/>
    <lineage>
        <taxon>Eukaryota</taxon>
        <taxon>Discoba</taxon>
        <taxon>Euglenozoa</taxon>
        <taxon>Kinetoplastea</taxon>
        <taxon>Metakinetoplastina</taxon>
        <taxon>Eubodonida</taxon>
        <taxon>Bodonidae</taxon>
        <taxon>Bodo</taxon>
    </lineage>
</organism>
<sequence>MEGSLSFVVAFCLFYVGVSQSTLSGDYFADNNQTCYVSGLLPGEPAGTDFCTDFAALSCCLPGFDINTVQAAFFNLIPQGPGCGSSKHSVRAAYSALRSFSCLPCDPREPQYRFQTQVGDIVNGGVVPGAPTASSDEFTWRICRSFFYGRNSGALKRGLWGNGASHFTRCGLMLPQCKATPVFNASNLTFSVLDASCTSTSTDLIIPELAFDGFDDPGVELLSYIPQSINGFQFVVVDDDDPSYSYARTPCFGSDSSCSPLVALTAVVLTIVATLMSL</sequence>
<name>A0A0S4JP52_BODSA</name>
<feature type="signal peptide" evidence="1">
    <location>
        <begin position="1"/>
        <end position="21"/>
    </location>
</feature>
<reference evidence="3" key="1">
    <citation type="submission" date="2015-09" db="EMBL/GenBank/DDBJ databases">
        <authorList>
            <consortium name="Pathogen Informatics"/>
        </authorList>
    </citation>
    <scope>NUCLEOTIDE SEQUENCE [LARGE SCALE GENOMIC DNA]</scope>
    <source>
        <strain evidence="3">Lake Konstanz</strain>
    </source>
</reference>
<dbReference type="AlphaFoldDB" id="A0A0S4JP52"/>
<dbReference type="OMA" id="WRICRSF"/>
<dbReference type="EMBL" id="CYKH01002042">
    <property type="protein sequence ID" value="CUG92451.1"/>
    <property type="molecule type" value="Genomic_DNA"/>
</dbReference>
<evidence type="ECO:0000256" key="1">
    <source>
        <dbReference type="SAM" id="SignalP"/>
    </source>
</evidence>
<dbReference type="Proteomes" id="UP000051952">
    <property type="component" value="Unassembled WGS sequence"/>
</dbReference>
<accession>A0A0S4JP52</accession>
<gene>
    <name evidence="2" type="ORF">BSAL_37365</name>
</gene>
<feature type="chain" id="PRO_5006622530" evidence="1">
    <location>
        <begin position="22"/>
        <end position="278"/>
    </location>
</feature>
<evidence type="ECO:0000313" key="2">
    <source>
        <dbReference type="EMBL" id="CUG92451.1"/>
    </source>
</evidence>
<protein>
    <submittedName>
        <fullName evidence="2">GPI-anchored surface protein, putative</fullName>
    </submittedName>
</protein>
<keyword evidence="1" id="KW-0732">Signal</keyword>
<keyword evidence="3" id="KW-1185">Reference proteome</keyword>